<dbReference type="Pfam" id="PF13239">
    <property type="entry name" value="2TM"/>
    <property type="match status" value="1"/>
</dbReference>
<dbReference type="Proteomes" id="UP000184488">
    <property type="component" value="Unassembled WGS sequence"/>
</dbReference>
<protein>
    <submittedName>
        <fullName evidence="3">2TM domain-containing protein</fullName>
    </submittedName>
</protein>
<keyword evidence="4" id="KW-1185">Reference proteome</keyword>
<feature type="domain" description="2TM" evidence="2">
    <location>
        <begin position="11"/>
        <end position="90"/>
    </location>
</feature>
<dbReference type="OrthoDB" id="1443721at2"/>
<evidence type="ECO:0000313" key="4">
    <source>
        <dbReference type="Proteomes" id="UP000184488"/>
    </source>
</evidence>
<reference evidence="4" key="1">
    <citation type="submission" date="2016-11" db="EMBL/GenBank/DDBJ databases">
        <authorList>
            <person name="Varghese N."/>
            <person name="Submissions S."/>
        </authorList>
    </citation>
    <scope>NUCLEOTIDE SEQUENCE [LARGE SCALE GENOMIC DNA]</scope>
    <source>
        <strain evidence="4">DSM 18829</strain>
    </source>
</reference>
<organism evidence="3 4">
    <name type="scientific">Flavobacterium terrae</name>
    <dbReference type="NCBI Taxonomy" id="415425"/>
    <lineage>
        <taxon>Bacteria</taxon>
        <taxon>Pseudomonadati</taxon>
        <taxon>Bacteroidota</taxon>
        <taxon>Flavobacteriia</taxon>
        <taxon>Flavobacteriales</taxon>
        <taxon>Flavobacteriaceae</taxon>
        <taxon>Flavobacterium</taxon>
    </lineage>
</organism>
<evidence type="ECO:0000256" key="1">
    <source>
        <dbReference type="SAM" id="Phobius"/>
    </source>
</evidence>
<dbReference type="STRING" id="415425.SAMN05444363_0857"/>
<evidence type="ECO:0000313" key="3">
    <source>
        <dbReference type="EMBL" id="SHI50191.1"/>
    </source>
</evidence>
<name>A0A1M6BN83_9FLAO</name>
<keyword evidence="1" id="KW-0812">Transmembrane</keyword>
<feature type="transmembrane region" description="Helical" evidence="1">
    <location>
        <begin position="22"/>
        <end position="39"/>
    </location>
</feature>
<proteinExistence type="predicted"/>
<dbReference type="AlphaFoldDB" id="A0A1M6BN83"/>
<keyword evidence="1" id="KW-0472">Membrane</keyword>
<feature type="transmembrane region" description="Helical" evidence="1">
    <location>
        <begin position="51"/>
        <end position="72"/>
    </location>
</feature>
<gene>
    <name evidence="3" type="ORF">SAMN05444363_0857</name>
</gene>
<dbReference type="EMBL" id="FQZI01000001">
    <property type="protein sequence ID" value="SHI50191.1"/>
    <property type="molecule type" value="Genomic_DNA"/>
</dbReference>
<accession>A0A1M6BN83</accession>
<keyword evidence="1" id="KW-1133">Transmembrane helix</keyword>
<dbReference type="RefSeq" id="WP_073308864.1">
    <property type="nucleotide sequence ID" value="NZ_FQZI01000001.1"/>
</dbReference>
<sequence length="109" mass="13386">MDINQHELYEYARLRLKQKKRLYYHFVLFVLGSIFFVIANKLLGVFPDSHWFLWAITIWCFIFVLHFIRVFITDSFMNKNWERAQIDKLIAKQERKIEQLQKDLDQKST</sequence>
<dbReference type="InterPro" id="IPR025698">
    <property type="entry name" value="2TM_dom"/>
</dbReference>
<evidence type="ECO:0000259" key="2">
    <source>
        <dbReference type="Pfam" id="PF13239"/>
    </source>
</evidence>